<dbReference type="PANTHER" id="PTHR10629:SF52">
    <property type="entry name" value="DNA (CYTOSINE-5)-METHYLTRANSFERASE 1"/>
    <property type="match status" value="1"/>
</dbReference>
<dbReference type="InterPro" id="IPR043151">
    <property type="entry name" value="BAH_sf"/>
</dbReference>
<feature type="compositionally biased region" description="Acidic residues" evidence="3">
    <location>
        <begin position="171"/>
        <end position="188"/>
    </location>
</feature>
<dbReference type="GO" id="GO:0003886">
    <property type="term" value="F:DNA (cytosine-5-)-methyltransferase activity"/>
    <property type="evidence" value="ECO:0007669"/>
    <property type="project" value="TreeGrafter"/>
</dbReference>
<evidence type="ECO:0000313" key="6">
    <source>
        <dbReference type="Proteomes" id="UP000620124"/>
    </source>
</evidence>
<dbReference type="GO" id="GO:0044027">
    <property type="term" value="P:negative regulation of gene expression via chromosomal CpG island methylation"/>
    <property type="evidence" value="ECO:0007669"/>
    <property type="project" value="TreeGrafter"/>
</dbReference>
<reference evidence="5" key="1">
    <citation type="submission" date="2020-05" db="EMBL/GenBank/DDBJ databases">
        <title>Mycena genomes resolve the evolution of fungal bioluminescence.</title>
        <authorList>
            <person name="Tsai I.J."/>
        </authorList>
    </citation>
    <scope>NUCLEOTIDE SEQUENCE</scope>
    <source>
        <strain evidence="5">CCC161011</strain>
    </source>
</reference>
<dbReference type="Pfam" id="PF01426">
    <property type="entry name" value="BAH"/>
    <property type="match status" value="1"/>
</dbReference>
<name>A0A8H6YPX8_9AGAR</name>
<dbReference type="SMART" id="SM00439">
    <property type="entry name" value="BAH"/>
    <property type="match status" value="1"/>
</dbReference>
<proteinExistence type="predicted"/>
<feature type="region of interest" description="Disordered" evidence="3">
    <location>
        <begin position="165"/>
        <end position="189"/>
    </location>
</feature>
<dbReference type="GO" id="GO:0032259">
    <property type="term" value="P:methylation"/>
    <property type="evidence" value="ECO:0007669"/>
    <property type="project" value="UniProtKB-KW"/>
</dbReference>
<feature type="region of interest" description="Disordered" evidence="3">
    <location>
        <begin position="60"/>
        <end position="101"/>
    </location>
</feature>
<keyword evidence="6" id="KW-1185">Reference proteome</keyword>
<dbReference type="Gene3D" id="3.40.50.150">
    <property type="entry name" value="Vaccinia Virus protein VP39"/>
    <property type="match status" value="1"/>
</dbReference>
<sequence>MGRRTIDRSPCSYLELFDASLAGRAMVDGRPVPYVLVPRRGEVSPPPTRHFLDFVQVPEFPHRKRKGGRSPSPTPPPPKRTKHDGETLPSVANPSDPAESLEQDIREYTEEELDLGDVSSDSGDEIPIRRLIGFCIFDGEHLVSATELLGDLNNRSFTASGLVKPHLLDSTSDDSDAEDEEEDEDEDSCGQIVKGLQITELNIHHVFDGIIDEKIYIKTVYAWYILDTPAPAYESSFMPLRLRHHYTHHIVSVALSSPKMSYEEFVHSLEPPFTEHELNTIEIVEYFRAYIATIARELKQAIKRNIYNVPLIKRLQTANYTKHLEIKEPPPTKMFVTPVVGRIVVPRIPCPITVVGVNSAESNQAPVNEGPGHDHDETAKIRWGACLDEPGYYDSVNIDGIIYKPGDVAAVNPGVDADEQRAERAVLSEEFCHNSYARRVCIFFDDEMERDHRGRPIKKLHGVWFSHGGDTILQEINHRCRRFSNFSGQRLTRNSSQELFLLNECDDVHVSSIYRKCNVRKLGLLESEYPDEANETSTSYFYRFLWDSDDYGFKDPPRLEEPSFLVPECVMCSFVAEKDFHHQLRPAPNDGFTRFGYDYHCGDFVFVKPEIPNDGPSPFLIGQITGIEGLTDGELKEAKIVCSIQYYERYTEDERRLYQTRKMDRVKIERLDRVCWVKYIDEADVDVIEDWIKADSVPDRFYTNTRRRTNEDLVPLRETDFERGICRPCAQKHEQETDKYQLRNGPISCLDVFAGAGGLSEGIHRTGYFDMKWAIEQSPSAALTFAQVQVNALEIINHIFDRANHPHAKVLCADANDVLKYIVEREDGAVPPTPLRSSDGSIIPDEAIPRRGGGRFGLRRPPLPTV</sequence>
<dbReference type="PANTHER" id="PTHR10629">
    <property type="entry name" value="CYTOSINE-SPECIFIC METHYLTRANSFERASE"/>
    <property type="match status" value="1"/>
</dbReference>
<dbReference type="OrthoDB" id="5376140at2759"/>
<dbReference type="GO" id="GO:0003682">
    <property type="term" value="F:chromatin binding"/>
    <property type="evidence" value="ECO:0007669"/>
    <property type="project" value="InterPro"/>
</dbReference>
<dbReference type="AlphaFoldDB" id="A0A8H6YPX8"/>
<dbReference type="SUPFAM" id="SSF53335">
    <property type="entry name" value="S-adenosyl-L-methionine-dependent methyltransferases"/>
    <property type="match status" value="1"/>
</dbReference>
<dbReference type="InterPro" id="IPR050390">
    <property type="entry name" value="C5-Methyltransferase"/>
</dbReference>
<dbReference type="Pfam" id="PF12047">
    <property type="entry name" value="DNMT1-RFD"/>
    <property type="match status" value="1"/>
</dbReference>
<gene>
    <name evidence="5" type="ORF">MVEN_00381600</name>
</gene>
<accession>A0A8H6YPX8</accession>
<comment type="subcellular location">
    <subcellularLocation>
        <location evidence="1">Nucleus</location>
    </subcellularLocation>
</comment>
<keyword evidence="2" id="KW-0539">Nucleus</keyword>
<dbReference type="InterPro" id="IPR001025">
    <property type="entry name" value="BAH_dom"/>
</dbReference>
<dbReference type="EMBL" id="JACAZI010000003">
    <property type="protein sequence ID" value="KAF7365103.1"/>
    <property type="molecule type" value="Genomic_DNA"/>
</dbReference>
<evidence type="ECO:0000256" key="2">
    <source>
        <dbReference type="ARBA" id="ARBA00023242"/>
    </source>
</evidence>
<dbReference type="InterPro" id="IPR022702">
    <property type="entry name" value="Cytosine_MeTrfase1_RFD"/>
</dbReference>
<dbReference type="PROSITE" id="PS51038">
    <property type="entry name" value="BAH"/>
    <property type="match status" value="1"/>
</dbReference>
<evidence type="ECO:0000313" key="5">
    <source>
        <dbReference type="EMBL" id="KAF7365103.1"/>
    </source>
</evidence>
<dbReference type="InterPro" id="IPR029063">
    <property type="entry name" value="SAM-dependent_MTases_sf"/>
</dbReference>
<evidence type="ECO:0000256" key="1">
    <source>
        <dbReference type="ARBA" id="ARBA00004123"/>
    </source>
</evidence>
<keyword evidence="5" id="KW-0808">Transferase</keyword>
<dbReference type="Gene3D" id="2.30.30.490">
    <property type="match status" value="2"/>
</dbReference>
<feature type="domain" description="BAH" evidence="4">
    <location>
        <begin position="401"/>
        <end position="557"/>
    </location>
</feature>
<organism evidence="5 6">
    <name type="scientific">Mycena venus</name>
    <dbReference type="NCBI Taxonomy" id="2733690"/>
    <lineage>
        <taxon>Eukaryota</taxon>
        <taxon>Fungi</taxon>
        <taxon>Dikarya</taxon>
        <taxon>Basidiomycota</taxon>
        <taxon>Agaricomycotina</taxon>
        <taxon>Agaricomycetes</taxon>
        <taxon>Agaricomycetidae</taxon>
        <taxon>Agaricales</taxon>
        <taxon>Marasmiineae</taxon>
        <taxon>Mycenaceae</taxon>
        <taxon>Mycena</taxon>
    </lineage>
</organism>
<dbReference type="GO" id="GO:0003677">
    <property type="term" value="F:DNA binding"/>
    <property type="evidence" value="ECO:0007669"/>
    <property type="project" value="TreeGrafter"/>
</dbReference>
<evidence type="ECO:0000256" key="3">
    <source>
        <dbReference type="SAM" id="MobiDB-lite"/>
    </source>
</evidence>
<keyword evidence="5" id="KW-0489">Methyltransferase</keyword>
<dbReference type="Proteomes" id="UP000620124">
    <property type="component" value="Unassembled WGS sequence"/>
</dbReference>
<comment type="caution">
    <text evidence="5">The sequence shown here is derived from an EMBL/GenBank/DDBJ whole genome shotgun (WGS) entry which is preliminary data.</text>
</comment>
<dbReference type="GO" id="GO:0005634">
    <property type="term" value="C:nucleus"/>
    <property type="evidence" value="ECO:0007669"/>
    <property type="project" value="UniProtKB-SubCell"/>
</dbReference>
<evidence type="ECO:0000259" key="4">
    <source>
        <dbReference type="PROSITE" id="PS51038"/>
    </source>
</evidence>
<protein>
    <submittedName>
        <fullName evidence="5">DNA (Cytosine-5)-methyltransferase</fullName>
    </submittedName>
</protein>